<comment type="caution">
    <text evidence="12">The sequence shown here is derived from an EMBL/GenBank/DDBJ whole genome shotgun (WGS) entry which is preliminary data.</text>
</comment>
<feature type="domain" description="RRM" evidence="11">
    <location>
        <begin position="139"/>
        <end position="217"/>
    </location>
</feature>
<dbReference type="Gene3D" id="3.30.70.330">
    <property type="match status" value="1"/>
</dbReference>
<organism evidence="12 13">
    <name type="scientific">Datura stramonium</name>
    <name type="common">Jimsonweed</name>
    <name type="synonym">Common thornapple</name>
    <dbReference type="NCBI Taxonomy" id="4076"/>
    <lineage>
        <taxon>Eukaryota</taxon>
        <taxon>Viridiplantae</taxon>
        <taxon>Streptophyta</taxon>
        <taxon>Embryophyta</taxon>
        <taxon>Tracheophyta</taxon>
        <taxon>Spermatophyta</taxon>
        <taxon>Magnoliopsida</taxon>
        <taxon>eudicotyledons</taxon>
        <taxon>Gunneridae</taxon>
        <taxon>Pentapetalae</taxon>
        <taxon>asterids</taxon>
        <taxon>lamiids</taxon>
        <taxon>Solanales</taxon>
        <taxon>Solanaceae</taxon>
        <taxon>Solanoideae</taxon>
        <taxon>Datureae</taxon>
        <taxon>Datura</taxon>
    </lineage>
</organism>
<dbReference type="InterPro" id="IPR035542">
    <property type="entry name" value="CRIP"/>
</dbReference>
<comment type="subcellular location">
    <subcellularLocation>
        <location evidence="2">Nucleus</location>
    </subcellularLocation>
</comment>
<feature type="region of interest" description="Disordered" evidence="9">
    <location>
        <begin position="255"/>
        <end position="293"/>
    </location>
</feature>
<evidence type="ECO:0000256" key="7">
    <source>
        <dbReference type="ARBA" id="ARBA00023242"/>
    </source>
</evidence>
<evidence type="ECO:0000256" key="3">
    <source>
        <dbReference type="ARBA" id="ARBA00013194"/>
    </source>
</evidence>
<dbReference type="Proteomes" id="UP000823775">
    <property type="component" value="Unassembled WGS sequence"/>
</dbReference>
<keyword evidence="6" id="KW-0413">Isomerase</keyword>
<evidence type="ECO:0000313" key="13">
    <source>
        <dbReference type="Proteomes" id="UP000823775"/>
    </source>
</evidence>
<dbReference type="SMART" id="SM00360">
    <property type="entry name" value="RRM"/>
    <property type="match status" value="1"/>
</dbReference>
<feature type="domain" description="PPIase cyclophilin-type" evidence="10">
    <location>
        <begin position="7"/>
        <end position="177"/>
    </location>
</feature>
<dbReference type="SUPFAM" id="SSF54928">
    <property type="entry name" value="RNA-binding domain, RBD"/>
    <property type="match status" value="1"/>
</dbReference>
<dbReference type="InterPro" id="IPR002130">
    <property type="entry name" value="Cyclophilin-type_PPIase_dom"/>
</dbReference>
<dbReference type="Gene3D" id="2.40.100.10">
    <property type="entry name" value="Cyclophilin-like"/>
    <property type="match status" value="1"/>
</dbReference>
<accession>A0ABS8TAQ3</accession>
<dbReference type="InterPro" id="IPR012677">
    <property type="entry name" value="Nucleotide-bd_a/b_plait_sf"/>
</dbReference>
<dbReference type="EMBL" id="JACEIK010001337">
    <property type="protein sequence ID" value="MCD7468462.1"/>
    <property type="molecule type" value="Genomic_DNA"/>
</dbReference>
<evidence type="ECO:0000259" key="11">
    <source>
        <dbReference type="PROSITE" id="PS50102"/>
    </source>
</evidence>
<evidence type="ECO:0000256" key="2">
    <source>
        <dbReference type="ARBA" id="ARBA00004123"/>
    </source>
</evidence>
<feature type="compositionally biased region" description="Basic residues" evidence="9">
    <location>
        <begin position="269"/>
        <end position="285"/>
    </location>
</feature>
<evidence type="ECO:0000259" key="10">
    <source>
        <dbReference type="PROSITE" id="PS50072"/>
    </source>
</evidence>
<dbReference type="InterPro" id="IPR035979">
    <property type="entry name" value="RBD_domain_sf"/>
</dbReference>
<gene>
    <name evidence="12" type="ORF">HAX54_006661</name>
</gene>
<evidence type="ECO:0000313" key="12">
    <source>
        <dbReference type="EMBL" id="MCD7468462.1"/>
    </source>
</evidence>
<keyword evidence="13" id="KW-1185">Reference proteome</keyword>
<dbReference type="PROSITE" id="PS50072">
    <property type="entry name" value="CSA_PPIASE_2"/>
    <property type="match status" value="1"/>
</dbReference>
<dbReference type="PROSITE" id="PS50102">
    <property type="entry name" value="RRM"/>
    <property type="match status" value="1"/>
</dbReference>
<dbReference type="CDD" id="cd12235">
    <property type="entry name" value="RRM_PPIL4"/>
    <property type="match status" value="1"/>
</dbReference>
<dbReference type="EC" id="5.2.1.8" evidence="3"/>
<comment type="catalytic activity">
    <reaction evidence="1">
        <text>[protein]-peptidylproline (omega=180) = [protein]-peptidylproline (omega=0)</text>
        <dbReference type="Rhea" id="RHEA:16237"/>
        <dbReference type="Rhea" id="RHEA-COMP:10747"/>
        <dbReference type="Rhea" id="RHEA-COMP:10748"/>
        <dbReference type="ChEBI" id="CHEBI:83833"/>
        <dbReference type="ChEBI" id="CHEBI:83834"/>
        <dbReference type="EC" id="5.2.1.8"/>
    </reaction>
</comment>
<keyword evidence="4 8" id="KW-0694">RNA-binding</keyword>
<dbReference type="InterPro" id="IPR029000">
    <property type="entry name" value="Cyclophilin-like_dom_sf"/>
</dbReference>
<protein>
    <recommendedName>
        <fullName evidence="3">peptidylprolyl isomerase</fullName>
        <ecNumber evidence="3">5.2.1.8</ecNumber>
    </recommendedName>
</protein>
<evidence type="ECO:0000256" key="4">
    <source>
        <dbReference type="ARBA" id="ARBA00022884"/>
    </source>
</evidence>
<evidence type="ECO:0000256" key="9">
    <source>
        <dbReference type="SAM" id="MobiDB-lite"/>
    </source>
</evidence>
<dbReference type="PANTHER" id="PTHR45843:SF1">
    <property type="entry name" value="PEPTIDYL-PROLYL CIS-TRANS ISOMERASE-LIKE 4"/>
    <property type="match status" value="1"/>
</dbReference>
<dbReference type="Pfam" id="PF00160">
    <property type="entry name" value="Pro_isomerase"/>
    <property type="match status" value="1"/>
</dbReference>
<evidence type="ECO:0000256" key="1">
    <source>
        <dbReference type="ARBA" id="ARBA00000971"/>
    </source>
</evidence>
<dbReference type="SUPFAM" id="SSF50891">
    <property type="entry name" value="Cyclophilin-like"/>
    <property type="match status" value="1"/>
</dbReference>
<dbReference type="InterPro" id="IPR000504">
    <property type="entry name" value="RRM_dom"/>
</dbReference>
<evidence type="ECO:0000256" key="6">
    <source>
        <dbReference type="ARBA" id="ARBA00023235"/>
    </source>
</evidence>
<evidence type="ECO:0000256" key="8">
    <source>
        <dbReference type="PROSITE-ProRule" id="PRU00176"/>
    </source>
</evidence>
<proteinExistence type="predicted"/>
<sequence>MSVMIVTNLGDLALDLYTARCPLTCKTFLKLCRIKYYHGCLFHTVWKDFTAQTGDPTRTGFGGDSIYKFLYGDQARFFGDEIHSDLKHSKRRSMIGPMDEQLGAQELHELLCAKQAHSRSVVLESIGDIPDAEMKPPDNVLFVCRLNPATEEEELYIIFSRFGTVTSAEIIRDHKTGNSLCYAFIEFEDKKTCEQAYFKMDNTQIDDRRIHVDFSQSVAKLWSQYRRREQIGNGCFNNGSVDAIKQQWSYLLKEDNKQHDGDGNSKYSKFLRRTRKERRKHKGRKPLQITKSR</sequence>
<keyword evidence="7" id="KW-0539">Nucleus</keyword>
<evidence type="ECO:0000256" key="5">
    <source>
        <dbReference type="ARBA" id="ARBA00023110"/>
    </source>
</evidence>
<dbReference type="PANTHER" id="PTHR45843">
    <property type="entry name" value="PEPTIDYL-PROLYL CIS-TRANS ISOMERASE-LIKE 4"/>
    <property type="match status" value="1"/>
</dbReference>
<name>A0ABS8TAQ3_DATST</name>
<reference evidence="12 13" key="1">
    <citation type="journal article" date="2021" name="BMC Genomics">
        <title>Datura genome reveals duplications of psychoactive alkaloid biosynthetic genes and high mutation rate following tissue culture.</title>
        <authorList>
            <person name="Rajewski A."/>
            <person name="Carter-House D."/>
            <person name="Stajich J."/>
            <person name="Litt A."/>
        </authorList>
    </citation>
    <scope>NUCLEOTIDE SEQUENCE [LARGE SCALE GENOMIC DNA]</scope>
    <source>
        <strain evidence="12">AR-01</strain>
    </source>
</reference>
<keyword evidence="5" id="KW-0697">Rotamase</keyword>
<dbReference type="Pfam" id="PF00076">
    <property type="entry name" value="RRM_1"/>
    <property type="match status" value="1"/>
</dbReference>